<dbReference type="InterPro" id="IPR008915">
    <property type="entry name" value="Peptidase_M50"/>
</dbReference>
<organism evidence="8 9">
    <name type="scientific">Rhodotorula diobovata</name>
    <dbReference type="NCBI Taxonomy" id="5288"/>
    <lineage>
        <taxon>Eukaryota</taxon>
        <taxon>Fungi</taxon>
        <taxon>Dikarya</taxon>
        <taxon>Basidiomycota</taxon>
        <taxon>Pucciniomycotina</taxon>
        <taxon>Microbotryomycetes</taxon>
        <taxon>Sporidiobolales</taxon>
        <taxon>Sporidiobolaceae</taxon>
        <taxon>Rhodotorula</taxon>
    </lineage>
</organism>
<keyword evidence="4" id="KW-0472">Membrane</keyword>
<sequence>MLALVALAALWAALQLFRTKLDPLLARLSTRSTTHLSLSLDPTSLHLSTRALNAVPGALLRVLPRRQGPDKRRLSAFYDAGSCVVLAACIAAQGVLLLACGKALWALARTLFDGEGPRDPVQFVRRALAEGIRAPSSSLTRSAARADSLLLRPLIPGLTTPLGLVPLLVAALVVSQAFHELGHALAAACERIPLEALHLRLFFLVLPTFAVSLPPSSSFSAPAPAPLTDLRIAAAGIWHNVVLCLVALAASQHGGALSRRLGSAVGAWEETGEGVLVVDVLSALIDRAQSSPLAPHLHPGARITHLDDLELDALAHGVRSPLELWRGELLEGRGQGRGGDSYERMGWCVAVEEGRFEEVRPGEEGTERCCPPLEEEEDHAAPPRVCFTAPSTPSPDPRTLRACLDPLALLPPAPAPAPRCVDGESCAAGHVCARMGARERVLRMRVVGAEDDAAAAEEGRTVLYQGERGAVAQQGPCGASSSFSLSVFWGRG</sequence>
<dbReference type="PANTHER" id="PTHR13325:SF3">
    <property type="entry name" value="MEMBRANE-BOUND TRANSCRIPTION FACTOR SITE-2 PROTEASE"/>
    <property type="match status" value="1"/>
</dbReference>
<keyword evidence="6" id="KW-0732">Signal</keyword>
<evidence type="ECO:0000256" key="5">
    <source>
        <dbReference type="ARBA" id="ARBA00032658"/>
    </source>
</evidence>
<evidence type="ECO:0000313" key="9">
    <source>
        <dbReference type="Proteomes" id="UP000311382"/>
    </source>
</evidence>
<evidence type="ECO:0000313" key="8">
    <source>
        <dbReference type="EMBL" id="TNY17469.1"/>
    </source>
</evidence>
<dbReference type="STRING" id="5288.A0A5C5FMG8"/>
<dbReference type="GO" id="GO:0031293">
    <property type="term" value="P:membrane protein intracellular domain proteolysis"/>
    <property type="evidence" value="ECO:0007669"/>
    <property type="project" value="TreeGrafter"/>
</dbReference>
<evidence type="ECO:0000259" key="7">
    <source>
        <dbReference type="Pfam" id="PF02163"/>
    </source>
</evidence>
<evidence type="ECO:0000256" key="3">
    <source>
        <dbReference type="ARBA" id="ARBA00022989"/>
    </source>
</evidence>
<dbReference type="GO" id="GO:1905897">
    <property type="term" value="P:regulation of response to endoplasmic reticulum stress"/>
    <property type="evidence" value="ECO:0007669"/>
    <property type="project" value="TreeGrafter"/>
</dbReference>
<dbReference type="Proteomes" id="UP000311382">
    <property type="component" value="Unassembled WGS sequence"/>
</dbReference>
<keyword evidence="9" id="KW-1185">Reference proteome</keyword>
<dbReference type="GO" id="GO:0005737">
    <property type="term" value="C:cytoplasm"/>
    <property type="evidence" value="ECO:0007669"/>
    <property type="project" value="TreeGrafter"/>
</dbReference>
<evidence type="ECO:0000256" key="4">
    <source>
        <dbReference type="ARBA" id="ARBA00023136"/>
    </source>
</evidence>
<dbReference type="GO" id="GO:0012505">
    <property type="term" value="C:endomembrane system"/>
    <property type="evidence" value="ECO:0007669"/>
    <property type="project" value="UniProtKB-SubCell"/>
</dbReference>
<dbReference type="AlphaFoldDB" id="A0A5C5FMG8"/>
<comment type="subcellular location">
    <subcellularLocation>
        <location evidence="1">Endomembrane system</location>
        <topology evidence="1">Multi-pass membrane protein</topology>
    </subcellularLocation>
</comment>
<keyword evidence="2" id="KW-0812">Transmembrane</keyword>
<keyword evidence="3" id="KW-1133">Transmembrane helix</keyword>
<accession>A0A5C5FMG8</accession>
<comment type="caution">
    <text evidence="8">The sequence shown here is derived from an EMBL/GenBank/DDBJ whole genome shotgun (WGS) entry which is preliminary data.</text>
</comment>
<name>A0A5C5FMG8_9BASI</name>
<proteinExistence type="predicted"/>
<dbReference type="InterPro" id="IPR001193">
    <property type="entry name" value="MBTPS2"/>
</dbReference>
<evidence type="ECO:0000256" key="6">
    <source>
        <dbReference type="SAM" id="SignalP"/>
    </source>
</evidence>
<feature type="signal peptide" evidence="6">
    <location>
        <begin position="1"/>
        <end position="16"/>
    </location>
</feature>
<dbReference type="OrthoDB" id="7694678at2759"/>
<reference evidence="8 9" key="1">
    <citation type="submission" date="2019-03" db="EMBL/GenBank/DDBJ databases">
        <title>Rhodosporidium diobovatum UCD-FST 08-225 genome sequencing, assembly, and annotation.</title>
        <authorList>
            <person name="Fakankun I.U."/>
            <person name="Fristensky B."/>
            <person name="Levin D.B."/>
        </authorList>
    </citation>
    <scope>NUCLEOTIDE SEQUENCE [LARGE SCALE GENOMIC DNA]</scope>
    <source>
        <strain evidence="8 9">UCD-FST 08-225</strain>
    </source>
</reference>
<dbReference type="EMBL" id="SOZI01000199">
    <property type="protein sequence ID" value="TNY17469.1"/>
    <property type="molecule type" value="Genomic_DNA"/>
</dbReference>
<dbReference type="GO" id="GO:0004222">
    <property type="term" value="F:metalloendopeptidase activity"/>
    <property type="evidence" value="ECO:0007669"/>
    <property type="project" value="InterPro"/>
</dbReference>
<evidence type="ECO:0000256" key="2">
    <source>
        <dbReference type="ARBA" id="ARBA00022692"/>
    </source>
</evidence>
<feature type="chain" id="PRO_5022950617" description="Endopeptidase S2P" evidence="6">
    <location>
        <begin position="17"/>
        <end position="492"/>
    </location>
</feature>
<gene>
    <name evidence="8" type="ORF">DMC30DRAFT_106529</name>
</gene>
<evidence type="ECO:0000256" key="1">
    <source>
        <dbReference type="ARBA" id="ARBA00004127"/>
    </source>
</evidence>
<dbReference type="PANTHER" id="PTHR13325">
    <property type="entry name" value="PROTEASE M50 MEMBRANE-BOUND TRANSCRIPTION FACTOR SITE 2 PROTEASE"/>
    <property type="match status" value="1"/>
</dbReference>
<dbReference type="Pfam" id="PF02163">
    <property type="entry name" value="Peptidase_M50"/>
    <property type="match status" value="1"/>
</dbReference>
<protein>
    <recommendedName>
        <fullName evidence="5">Endopeptidase S2P</fullName>
    </recommendedName>
</protein>
<feature type="domain" description="Peptidase M50" evidence="7">
    <location>
        <begin position="169"/>
        <end position="271"/>
    </location>
</feature>
<dbReference type="GO" id="GO:0016020">
    <property type="term" value="C:membrane"/>
    <property type="evidence" value="ECO:0007669"/>
    <property type="project" value="InterPro"/>
</dbReference>